<feature type="compositionally biased region" description="Polar residues" evidence="1">
    <location>
        <begin position="1112"/>
        <end position="1130"/>
    </location>
</feature>
<organism evidence="2 3">
    <name type="scientific">Brenthis ino</name>
    <name type="common">lesser marbled fritillary</name>
    <dbReference type="NCBI Taxonomy" id="405034"/>
    <lineage>
        <taxon>Eukaryota</taxon>
        <taxon>Metazoa</taxon>
        <taxon>Ecdysozoa</taxon>
        <taxon>Arthropoda</taxon>
        <taxon>Hexapoda</taxon>
        <taxon>Insecta</taxon>
        <taxon>Pterygota</taxon>
        <taxon>Neoptera</taxon>
        <taxon>Endopterygota</taxon>
        <taxon>Lepidoptera</taxon>
        <taxon>Glossata</taxon>
        <taxon>Ditrysia</taxon>
        <taxon>Papilionoidea</taxon>
        <taxon>Nymphalidae</taxon>
        <taxon>Heliconiinae</taxon>
        <taxon>Argynnini</taxon>
        <taxon>Brenthis</taxon>
    </lineage>
</organism>
<sequence length="2160" mass="243815">MSVVASENHMPEEHCIVSDLERALDHSEDYTFNVHNYQAIQNALDADNNIQIPVVEKLLSICVRELKEDMKYTSNILNIISTTLKKIKDVQLLPLPDLVPSAVGVLHILKTTALFNKVEALKALCFEIIVSYPDETLISLVVNQSNELMDLFNLYCHQRVPLKIRLQILNIISKLLKILPPEKRATFVKEGVNTWFSKIIPFISITSALPQVLDVIEMLTEDLVHIDYSDNPHWRAVLENIYTPQKYPAVMKSLLESNNEHWHRLWMIFIKLLKSQITKSTSNTGSPINSMLPVVEMAFKMDVQNRCKAFLCWNVLIDNFSTETNEMYINKRIKLLVIPLTSNNAKVEETALAKLNTWWHLITRFYGHLDKISNIVLIPFLYFCFGKFACDKPVLIPGMISEKTKAQCVQAFININGHSSCEGCVNFPKLKGKLLTTTLIVDHWQDWIHFLNVTFKICAENKDFTNRQIECVWRSFVLTIGELPENNIRRDLFLAVIGLLDKLSEGCNERMNDIILNVLILFLLDNMRIRPLLLTKDEQSPIHKIVQVILKLPINNLDYRQTINNLKPLTNLLISEAFTASSHTIESILKDLPSNGLIFWVALAETMCAKYYDLCQRMLCKMLLWPLQYMELFTNEKLATSAWINLYKFVYTKLYKTSINDDLFKILMSHDGSVTSNKFIINASITAAQKKIDLNDGNFENEAEWFLKAMVKVNVYKDIEDIHPDISQVVINMIKNLCAKTSEVTAKHVILIIEHMLKLFKQCTKENVSEDHIMQLEPIFENLKVFLNNKDYSKLITLLLNELKSFADFAKNKKSLREHILNILNTGKDDASVKEVIEILNENVEQKSNDENQKLEQNKFTTPCGKPVAKKSKRKEANIVNTVVENGEEFVVVKSNWKFNPRKLTDNQKEKFQRKREDIPALYQDLSQSQDEFKMNAWKTDSQDTTTTTSKSNNAPGNDDVTTILKNMPSSEFVPKILENIIGKDKVVDSEDTTAKDKCKMDSKTESKNDSNKLQIVRDTKSPRLALKDRVFKNVKSLMEKSNVNNENSIASSNISENIPKTPTITKSKLHSNVINSAPTLISADRPSRLKRKPKKFEDLQIFGLKKRRHSLGQSDSQTDGESSGNNSPDVNILEKLINDEAVSEIRAKGTTNTEIKDVPKETSIPDTNETCADVSMEPSKADVILDEKMENTDYTAKEPSENKIDLNSNAMQIEEQETITQTPEVPAESADKNLPKPKPEKNLSTPTPDKSLSTSKLDKNLSTPKPDKNISTPKPDENISALKVDKNLSTQKSDKSLSTPKPDQNLSTPKPDKNLSTSKPDKNLSTPKTEKNNLTDVPKSSTKKASSKKSRIEKELAIDMVEGHPFLNTSQPEKRLTRKAILNSPCTRKNLTEKSNKNKTEKKVNEKDKSVSIKETQNNTEDILESQDVIESSQESAITTISVKSNKTPKKDMVIVLEDLNSKGQETQSLIDDIEPNDAEISSKDDVELSRNRTVDDQMLIDLTENMDTEPMSDNFDIIVINDDEDQTVNETEPDQNVQNTAEAITQTLDSQTFVKEAENDNIELIDNTENIPVGENTSNMDKDVIIASLSATADDVTKTMSESQLAKDSPFKDEEQRKMDFMNNTLEISPIKTLSPVKEKKSPPESNDYVVIKLSSPVQGNGEPFEKCESPEIFTEEKSPPRDQSPVREESNANNTSPSSSLSLKKNRPQVRSNGRAAQMLGLCVPDMLISDDDKKSPSVNSSARRNLRIMYNASSEQSESVDESEGSENFLRLKRLLPSTDCSPSGPILKRKLADITDEATASPASKRKRVSFHDPPVSTTICVKKYIEPCGVRSPQNSAIKRQERLLRSQLPTKSPKRLENVFKLDSVLTKTVESFSNNTTPDTEMSSSEATPVVEVVQTSDLNDIDPLCPDLIDCNDSISNIATELSSPAMKVLLIKEFEGKIDTVGDLAKLTELEVNRLCIKTPKVQTARKVLIEYLNKITQQKLVKETDVPENKSVEVQANVLVENMGMQTEELVIQSNTTQTELPLAISCSVQTDQSGSCSTTDIISNCISERTDFVEKLCEKMDDASKLRIADNLSFNDLTDTLMNKLTPTNSSNIINRVIEEQSKHDTKNKDNANRKLCIIKDYLCDNFESKDLVLLCSDLLKKVYDKSL</sequence>
<feature type="region of interest" description="Disordered" evidence="1">
    <location>
        <begin position="1391"/>
        <end position="1415"/>
    </location>
</feature>
<dbReference type="GO" id="GO:0000723">
    <property type="term" value="P:telomere maintenance"/>
    <property type="evidence" value="ECO:0007669"/>
    <property type="project" value="TreeGrafter"/>
</dbReference>
<protein>
    <recommendedName>
        <fullName evidence="4">Telomere-associated protein RIF1</fullName>
    </recommendedName>
</protein>
<feature type="compositionally biased region" description="Polar residues" evidence="1">
    <location>
        <begin position="1694"/>
        <end position="1706"/>
    </location>
</feature>
<gene>
    <name evidence="2" type="ORF">BINO364_LOCUS7835</name>
</gene>
<keyword evidence="3" id="KW-1185">Reference proteome</keyword>
<feature type="compositionally biased region" description="Basic and acidic residues" evidence="1">
    <location>
        <begin position="1391"/>
        <end position="1413"/>
    </location>
</feature>
<dbReference type="EMBL" id="OV170223">
    <property type="protein sequence ID" value="CAH0721778.1"/>
    <property type="molecule type" value="Genomic_DNA"/>
</dbReference>
<dbReference type="Proteomes" id="UP000838878">
    <property type="component" value="Chromosome 3"/>
</dbReference>
<feature type="region of interest" description="Disordered" evidence="1">
    <location>
        <begin position="1216"/>
        <end position="1379"/>
    </location>
</feature>
<dbReference type="PANTHER" id="PTHR22928:SF3">
    <property type="entry name" value="TELOMERE-ASSOCIATED PROTEIN RIF1"/>
    <property type="match status" value="1"/>
</dbReference>
<feature type="compositionally biased region" description="Polar residues" evidence="1">
    <location>
        <begin position="1245"/>
        <end position="1264"/>
    </location>
</feature>
<dbReference type="SUPFAM" id="SSF48371">
    <property type="entry name" value="ARM repeat"/>
    <property type="match status" value="1"/>
</dbReference>
<name>A0A8J9VHM9_9NEOP</name>
<dbReference type="GO" id="GO:0140445">
    <property type="term" value="C:chromosome, telomeric repeat region"/>
    <property type="evidence" value="ECO:0007669"/>
    <property type="project" value="TreeGrafter"/>
</dbReference>
<feature type="region of interest" description="Disordered" evidence="1">
    <location>
        <begin position="940"/>
        <end position="961"/>
    </location>
</feature>
<feature type="region of interest" description="Disordered" evidence="1">
    <location>
        <begin position="1085"/>
        <end position="1131"/>
    </location>
</feature>
<feature type="compositionally biased region" description="Basic and acidic residues" evidence="1">
    <location>
        <begin position="1230"/>
        <end position="1242"/>
    </location>
</feature>
<evidence type="ECO:0008006" key="4">
    <source>
        <dbReference type="Google" id="ProtNLM"/>
    </source>
</evidence>
<evidence type="ECO:0000313" key="3">
    <source>
        <dbReference type="Proteomes" id="UP000838878"/>
    </source>
</evidence>
<feature type="compositionally biased region" description="Basic and acidic residues" evidence="1">
    <location>
        <begin position="1666"/>
        <end position="1693"/>
    </location>
</feature>
<feature type="compositionally biased region" description="Polar residues" evidence="1">
    <location>
        <begin position="1288"/>
        <end position="1328"/>
    </location>
</feature>
<feature type="region of interest" description="Disordered" evidence="1">
    <location>
        <begin position="1661"/>
        <end position="1720"/>
    </location>
</feature>
<feature type="region of interest" description="Disordered" evidence="1">
    <location>
        <begin position="1151"/>
        <end position="1186"/>
    </location>
</feature>
<dbReference type="PANTHER" id="PTHR22928">
    <property type="entry name" value="TELOMERE-ASSOCIATED PROTEIN RIF1"/>
    <property type="match status" value="1"/>
</dbReference>
<dbReference type="OrthoDB" id="5399929at2759"/>
<feature type="region of interest" description="Disordered" evidence="1">
    <location>
        <begin position="990"/>
        <end position="1013"/>
    </location>
</feature>
<dbReference type="GO" id="GO:0005634">
    <property type="term" value="C:nucleus"/>
    <property type="evidence" value="ECO:0007669"/>
    <property type="project" value="TreeGrafter"/>
</dbReference>
<feature type="non-terminal residue" evidence="2">
    <location>
        <position position="2160"/>
    </location>
</feature>
<feature type="compositionally biased region" description="Low complexity" evidence="1">
    <location>
        <begin position="940"/>
        <end position="952"/>
    </location>
</feature>
<evidence type="ECO:0000256" key="1">
    <source>
        <dbReference type="SAM" id="MobiDB-lite"/>
    </source>
</evidence>
<dbReference type="InterPro" id="IPR016024">
    <property type="entry name" value="ARM-type_fold"/>
</dbReference>
<reference evidence="2" key="1">
    <citation type="submission" date="2021-12" db="EMBL/GenBank/DDBJ databases">
        <authorList>
            <person name="Martin H S."/>
        </authorList>
    </citation>
    <scope>NUCLEOTIDE SEQUENCE</scope>
</reference>
<proteinExistence type="predicted"/>
<accession>A0A8J9VHM9</accession>
<evidence type="ECO:0000313" key="2">
    <source>
        <dbReference type="EMBL" id="CAH0721778.1"/>
    </source>
</evidence>